<feature type="transmembrane region" description="Helical" evidence="5">
    <location>
        <begin position="28"/>
        <end position="57"/>
    </location>
</feature>
<name>A0AAU8HWF6_9FIRM</name>
<dbReference type="InterPro" id="IPR003339">
    <property type="entry name" value="ABC/ECF_trnsptr_transmembrane"/>
</dbReference>
<reference evidence="6" key="1">
    <citation type="journal article" date="2018" name="Antonie Van Leeuwenhoek">
        <title>Proteinivorax hydrogeniformans sp. nov., an anaerobic, haloalkaliphilic bacterium fermenting proteinaceous compounds with high hydrogen production.</title>
        <authorList>
            <person name="Boltyanskaya Y."/>
            <person name="Detkova E."/>
            <person name="Pimenov N."/>
            <person name="Kevbrin V."/>
        </authorList>
    </citation>
    <scope>NUCLEOTIDE SEQUENCE</scope>
    <source>
        <strain evidence="6">Z-710</strain>
    </source>
</reference>
<feature type="transmembrane region" description="Helical" evidence="5">
    <location>
        <begin position="94"/>
        <end position="115"/>
    </location>
</feature>
<reference evidence="6" key="2">
    <citation type="submission" date="2024-06" db="EMBL/GenBank/DDBJ databases">
        <authorList>
            <person name="Petrova K.O."/>
            <person name="Toshchakov S.V."/>
            <person name="Boltjanskaja Y.V."/>
            <person name="Kevbrin V.V."/>
        </authorList>
    </citation>
    <scope>NUCLEOTIDE SEQUENCE</scope>
    <source>
        <strain evidence="6">Z-710</strain>
    </source>
</reference>
<keyword evidence="2 5" id="KW-0812">Transmembrane</keyword>
<dbReference type="EMBL" id="CP159485">
    <property type="protein sequence ID" value="XCI29725.1"/>
    <property type="molecule type" value="Genomic_DNA"/>
</dbReference>
<dbReference type="PANTHER" id="PTHR43723">
    <property type="entry name" value="COBALT TRANSPORT PROTEIN CBIQ"/>
    <property type="match status" value="1"/>
</dbReference>
<gene>
    <name evidence="6" type="ORF">PRVXH_001067</name>
</gene>
<evidence type="ECO:0000256" key="2">
    <source>
        <dbReference type="ARBA" id="ARBA00022692"/>
    </source>
</evidence>
<comment type="subcellular location">
    <subcellularLocation>
        <location evidence="1">Membrane</location>
        <topology evidence="1">Multi-pass membrane protein</topology>
    </subcellularLocation>
</comment>
<protein>
    <submittedName>
        <fullName evidence="6">Energy-coupling factor transporter transmembrane component T</fullName>
    </submittedName>
</protein>
<feature type="transmembrane region" description="Helical" evidence="5">
    <location>
        <begin position="214"/>
        <end position="232"/>
    </location>
</feature>
<keyword evidence="3 5" id="KW-1133">Transmembrane helix</keyword>
<dbReference type="InterPro" id="IPR052770">
    <property type="entry name" value="Cobalt_transport_CbiQ"/>
</dbReference>
<dbReference type="Pfam" id="PF02361">
    <property type="entry name" value="CbiQ"/>
    <property type="match status" value="1"/>
</dbReference>
<dbReference type="GO" id="GO:0043190">
    <property type="term" value="C:ATP-binding cassette (ABC) transporter complex"/>
    <property type="evidence" value="ECO:0007669"/>
    <property type="project" value="TreeGrafter"/>
</dbReference>
<evidence type="ECO:0000256" key="4">
    <source>
        <dbReference type="ARBA" id="ARBA00023136"/>
    </source>
</evidence>
<keyword evidence="4 5" id="KW-0472">Membrane</keyword>
<organism evidence="6">
    <name type="scientific">Proteinivorax hydrogeniformans</name>
    <dbReference type="NCBI Taxonomy" id="1826727"/>
    <lineage>
        <taxon>Bacteria</taxon>
        <taxon>Bacillati</taxon>
        <taxon>Bacillota</taxon>
        <taxon>Clostridia</taxon>
        <taxon>Eubacteriales</taxon>
        <taxon>Proteinivoracaceae</taxon>
        <taxon>Proteinivorax</taxon>
    </lineage>
</organism>
<feature type="transmembrane region" description="Helical" evidence="5">
    <location>
        <begin position="69"/>
        <end position="88"/>
    </location>
</feature>
<accession>A0AAU8HWF6</accession>
<evidence type="ECO:0000256" key="3">
    <source>
        <dbReference type="ARBA" id="ARBA00022989"/>
    </source>
</evidence>
<evidence type="ECO:0000313" key="6">
    <source>
        <dbReference type="EMBL" id="XCI29725.1"/>
    </source>
</evidence>
<dbReference type="RefSeq" id="WP_353894272.1">
    <property type="nucleotide sequence ID" value="NZ_CP159485.1"/>
</dbReference>
<dbReference type="GO" id="GO:0006824">
    <property type="term" value="P:cobalt ion transport"/>
    <property type="evidence" value="ECO:0007669"/>
    <property type="project" value="TreeGrafter"/>
</dbReference>
<sequence>MDLFNLDHIALHTKAPFHDSSVIIKMCFVLITVGLLIATTAAMYPIFIFALIVVVMLTNKVPVLKILPLLFYPIFFTGLFTLLAGYPLNYSLWLISKSCTIALSLLLLVSTTPIYKIFSVMQKVLPTFFVDALFFTYRSLFIFQQLFTNLFTVLKLKGGFDNRKILKNTKNMGSLVAITFIRALDSAQNMADVMKIRGYSCGNLKQTAKFNTNVWDLYPGGLTLLVIISFLWV</sequence>
<dbReference type="AlphaFoldDB" id="A0AAU8HWF6"/>
<dbReference type="PANTHER" id="PTHR43723:SF1">
    <property type="entry name" value="COBALT TRANSPORT PROTEIN CBIQ"/>
    <property type="match status" value="1"/>
</dbReference>
<dbReference type="CDD" id="cd16914">
    <property type="entry name" value="EcfT"/>
    <property type="match status" value="1"/>
</dbReference>
<evidence type="ECO:0000256" key="5">
    <source>
        <dbReference type="SAM" id="Phobius"/>
    </source>
</evidence>
<evidence type="ECO:0000256" key="1">
    <source>
        <dbReference type="ARBA" id="ARBA00004141"/>
    </source>
</evidence>
<proteinExistence type="predicted"/>